<evidence type="ECO:0000256" key="3">
    <source>
        <dbReference type="ARBA" id="ARBA00022741"/>
    </source>
</evidence>
<evidence type="ECO:0000256" key="5">
    <source>
        <dbReference type="ARBA" id="ARBA00022970"/>
    </source>
</evidence>
<dbReference type="AlphaFoldDB" id="A0A292YKZ0"/>
<dbReference type="GO" id="GO:0016887">
    <property type="term" value="F:ATP hydrolysis activity"/>
    <property type="evidence" value="ECO:0007669"/>
    <property type="project" value="InterPro"/>
</dbReference>
<keyword evidence="8" id="KW-1185">Reference proteome</keyword>
<gene>
    <name evidence="7" type="ORF">EFBL_1203</name>
</gene>
<evidence type="ECO:0000256" key="4">
    <source>
        <dbReference type="ARBA" id="ARBA00022840"/>
    </source>
</evidence>
<evidence type="ECO:0000256" key="2">
    <source>
        <dbReference type="ARBA" id="ARBA00022448"/>
    </source>
</evidence>
<evidence type="ECO:0000313" key="7">
    <source>
        <dbReference type="EMBL" id="GAX89579.1"/>
    </source>
</evidence>
<evidence type="ECO:0000256" key="1">
    <source>
        <dbReference type="ARBA" id="ARBA00005417"/>
    </source>
</evidence>
<dbReference type="PANTHER" id="PTHR43820">
    <property type="entry name" value="HIGH-AFFINITY BRANCHED-CHAIN AMINO ACID TRANSPORT ATP-BINDING PROTEIN LIVF"/>
    <property type="match status" value="1"/>
</dbReference>
<comment type="similarity">
    <text evidence="1">Belongs to the ABC transporter superfamily.</text>
</comment>
<evidence type="ECO:0000259" key="6">
    <source>
        <dbReference type="PROSITE" id="PS50893"/>
    </source>
</evidence>
<organism evidence="7 8">
    <name type="scientific">Effusibacillus lacus</name>
    <dbReference type="NCBI Taxonomy" id="1348429"/>
    <lineage>
        <taxon>Bacteria</taxon>
        <taxon>Bacillati</taxon>
        <taxon>Bacillota</taxon>
        <taxon>Bacilli</taxon>
        <taxon>Bacillales</taxon>
        <taxon>Alicyclobacillaceae</taxon>
        <taxon>Effusibacillus</taxon>
    </lineage>
</organism>
<dbReference type="Pfam" id="PF00005">
    <property type="entry name" value="ABC_tran"/>
    <property type="match status" value="1"/>
</dbReference>
<dbReference type="Proteomes" id="UP000217785">
    <property type="component" value="Unassembled WGS sequence"/>
</dbReference>
<dbReference type="InterPro" id="IPR003593">
    <property type="entry name" value="AAA+_ATPase"/>
</dbReference>
<sequence>MLAVSDLTVSYGQANALQNVSLRVDDGQIVALIGRNGAGKTTLLKAVSGLLPIRSGSVQIDDTILNGTKDGTAYNTPAHKIIGMGVGHVPQGRQVFSDQTVEDNLILGGYLIRNNKQLLQERMEREYNRFPRLLERRKQLAGTLSGGEQQMLAMARALIMDPKVLLLDEPSMGLAPLYVKLVLDTILDLKKQGVTILLVEQLATAALAISDYAYVLQNGDIVIEGESSKLRNDPALIQTYLGVS</sequence>
<comment type="caution">
    <text evidence="7">The sequence shown here is derived from an EMBL/GenBank/DDBJ whole genome shotgun (WGS) entry which is preliminary data.</text>
</comment>
<name>A0A292YKZ0_9BACL</name>
<dbReference type="PROSITE" id="PS00211">
    <property type="entry name" value="ABC_TRANSPORTER_1"/>
    <property type="match status" value="1"/>
</dbReference>
<dbReference type="InterPro" id="IPR027417">
    <property type="entry name" value="P-loop_NTPase"/>
</dbReference>
<dbReference type="GO" id="GO:0015807">
    <property type="term" value="P:L-amino acid transport"/>
    <property type="evidence" value="ECO:0007669"/>
    <property type="project" value="TreeGrafter"/>
</dbReference>
<evidence type="ECO:0000313" key="8">
    <source>
        <dbReference type="Proteomes" id="UP000217785"/>
    </source>
</evidence>
<feature type="domain" description="ABC transporter" evidence="6">
    <location>
        <begin position="2"/>
        <end position="243"/>
    </location>
</feature>
<dbReference type="InterPro" id="IPR017871">
    <property type="entry name" value="ABC_transporter-like_CS"/>
</dbReference>
<dbReference type="Gene3D" id="3.40.50.300">
    <property type="entry name" value="P-loop containing nucleotide triphosphate hydrolases"/>
    <property type="match status" value="1"/>
</dbReference>
<dbReference type="OrthoDB" id="9776369at2"/>
<dbReference type="GO" id="GO:0015658">
    <property type="term" value="F:branched-chain amino acid transmembrane transporter activity"/>
    <property type="evidence" value="ECO:0007669"/>
    <property type="project" value="TreeGrafter"/>
</dbReference>
<dbReference type="InterPro" id="IPR003439">
    <property type="entry name" value="ABC_transporter-like_ATP-bd"/>
</dbReference>
<keyword evidence="5" id="KW-0029">Amino-acid transport</keyword>
<dbReference type="SUPFAM" id="SSF52540">
    <property type="entry name" value="P-loop containing nucleoside triphosphate hydrolases"/>
    <property type="match status" value="1"/>
</dbReference>
<keyword evidence="2" id="KW-0813">Transport</keyword>
<dbReference type="PROSITE" id="PS50893">
    <property type="entry name" value="ABC_TRANSPORTER_2"/>
    <property type="match status" value="1"/>
</dbReference>
<keyword evidence="4 7" id="KW-0067">ATP-binding</keyword>
<dbReference type="PANTHER" id="PTHR43820:SF4">
    <property type="entry name" value="HIGH-AFFINITY BRANCHED-CHAIN AMINO ACID TRANSPORT ATP-BINDING PROTEIN LIVF"/>
    <property type="match status" value="1"/>
</dbReference>
<dbReference type="SMART" id="SM00382">
    <property type="entry name" value="AAA"/>
    <property type="match status" value="1"/>
</dbReference>
<protein>
    <submittedName>
        <fullName evidence="7">ABC transporter ATP-binding protein</fullName>
    </submittedName>
</protein>
<dbReference type="EMBL" id="BDUF01000024">
    <property type="protein sequence ID" value="GAX89579.1"/>
    <property type="molecule type" value="Genomic_DNA"/>
</dbReference>
<dbReference type="CDD" id="cd03224">
    <property type="entry name" value="ABC_TM1139_LivF_branched"/>
    <property type="match status" value="1"/>
</dbReference>
<proteinExistence type="inferred from homology"/>
<keyword evidence="3" id="KW-0547">Nucleotide-binding</keyword>
<dbReference type="InterPro" id="IPR052156">
    <property type="entry name" value="BCAA_Transport_ATP-bd_LivF"/>
</dbReference>
<accession>A0A292YKZ0</accession>
<dbReference type="RefSeq" id="WP_096181276.1">
    <property type="nucleotide sequence ID" value="NZ_BDUF01000024.1"/>
</dbReference>
<dbReference type="GO" id="GO:0005524">
    <property type="term" value="F:ATP binding"/>
    <property type="evidence" value="ECO:0007669"/>
    <property type="project" value="UniProtKB-KW"/>
</dbReference>
<reference evidence="8" key="1">
    <citation type="submission" date="2017-07" db="EMBL/GenBank/DDBJ databases">
        <title>Draft genome sequence of Effusibacillus lacus strain skLN1.</title>
        <authorList>
            <person name="Watanabe M."/>
            <person name="Kojima H."/>
            <person name="Fukui M."/>
        </authorList>
    </citation>
    <scope>NUCLEOTIDE SEQUENCE [LARGE SCALE GENOMIC DNA]</scope>
    <source>
        <strain evidence="8">skLN1</strain>
    </source>
</reference>